<keyword evidence="5" id="KW-0547">Nucleotide-binding</keyword>
<feature type="transmembrane region" description="Helical" evidence="9">
    <location>
        <begin position="80"/>
        <end position="97"/>
    </location>
</feature>
<dbReference type="GO" id="GO:0000155">
    <property type="term" value="F:phosphorelay sensor kinase activity"/>
    <property type="evidence" value="ECO:0007669"/>
    <property type="project" value="InterPro"/>
</dbReference>
<dbReference type="EC" id="2.7.13.3" evidence="2"/>
<keyword evidence="7" id="KW-0067">ATP-binding</keyword>
<evidence type="ECO:0000313" key="14">
    <source>
        <dbReference type="Proteomes" id="UP000239352"/>
    </source>
</evidence>
<dbReference type="InterPro" id="IPR055558">
    <property type="entry name" value="DUF7134"/>
</dbReference>
<evidence type="ECO:0000259" key="12">
    <source>
        <dbReference type="Pfam" id="PF23539"/>
    </source>
</evidence>
<feature type="transmembrane region" description="Helical" evidence="9">
    <location>
        <begin position="127"/>
        <end position="147"/>
    </location>
</feature>
<dbReference type="STRING" id="1050202.GCA_000384035_03841"/>
<keyword evidence="9" id="KW-0472">Membrane</keyword>
<name>A0A2T0GRF9_ACTMO</name>
<evidence type="ECO:0000256" key="4">
    <source>
        <dbReference type="ARBA" id="ARBA00022679"/>
    </source>
</evidence>
<evidence type="ECO:0000259" key="10">
    <source>
        <dbReference type="Pfam" id="PF02518"/>
    </source>
</evidence>
<keyword evidence="6 13" id="KW-0418">Kinase</keyword>
<dbReference type="GO" id="GO:0016020">
    <property type="term" value="C:membrane"/>
    <property type="evidence" value="ECO:0007669"/>
    <property type="project" value="InterPro"/>
</dbReference>
<dbReference type="CDD" id="cd16917">
    <property type="entry name" value="HATPase_UhpB-NarQ-NarX-like"/>
    <property type="match status" value="1"/>
</dbReference>
<feature type="transmembrane region" description="Helical" evidence="9">
    <location>
        <begin position="104"/>
        <end position="121"/>
    </location>
</feature>
<dbReference type="Pfam" id="PF02518">
    <property type="entry name" value="HATPase_c"/>
    <property type="match status" value="1"/>
</dbReference>
<evidence type="ECO:0000256" key="7">
    <source>
        <dbReference type="ARBA" id="ARBA00022840"/>
    </source>
</evidence>
<dbReference type="InterPro" id="IPR003594">
    <property type="entry name" value="HATPase_dom"/>
</dbReference>
<evidence type="ECO:0000259" key="11">
    <source>
        <dbReference type="Pfam" id="PF07730"/>
    </source>
</evidence>
<protein>
    <recommendedName>
        <fullName evidence="2">histidine kinase</fullName>
        <ecNumber evidence="2">2.7.13.3</ecNumber>
    </recommendedName>
</protein>
<accession>A0A2T0GRF9</accession>
<dbReference type="EMBL" id="PVSR01000066">
    <property type="protein sequence ID" value="PRW61695.1"/>
    <property type="molecule type" value="Genomic_DNA"/>
</dbReference>
<keyword evidence="9" id="KW-1133">Transmembrane helix</keyword>
<sequence length="394" mass="42378">MRAHPIAGDTLLMLALLALEVLRGTTGTPPTAGPALFWDVLAGVLLVPPLVLRRTAPAPVAGTVLLGLLVQLLVHPDTVTRPGSFGVFVMLYTLVAYTGRRPAALYGCGILVVWVTPLVVFDALTGYRAAFFAVQLLLAAGFCWTLGEYIGARRAYQRAVESRLRSLEFERDQQARIAVAEERNRIARELHDVLAHSVSVMVTHADGAVYAVHRDPDTAERALRTIASTGRDALSELRGLLHVLRHPEEEPDEQRSPQPGVNGIQDLVERVRALGLPVELRIRGDLDQIPTGQGLAVYRIVQESLTNVLKHAGWNATASVALDNDGERIRIEVTDSGSPRVLEPPTSSGGNGVIGMRERATVYGGSLEAGPTDQGGWRVCAELPLAAERSSSAG</sequence>
<dbReference type="GO" id="GO:0046983">
    <property type="term" value="F:protein dimerization activity"/>
    <property type="evidence" value="ECO:0007669"/>
    <property type="project" value="InterPro"/>
</dbReference>
<keyword evidence="4" id="KW-0808">Transferase</keyword>
<dbReference type="InterPro" id="IPR011712">
    <property type="entry name" value="Sig_transdc_His_kin_sub3_dim/P"/>
</dbReference>
<evidence type="ECO:0000256" key="3">
    <source>
        <dbReference type="ARBA" id="ARBA00022553"/>
    </source>
</evidence>
<gene>
    <name evidence="13" type="ORF">CEP50_19345</name>
</gene>
<dbReference type="InParanoid" id="A0A2T0GRF9"/>
<feature type="domain" description="DUF7134" evidence="12">
    <location>
        <begin position="1"/>
        <end position="154"/>
    </location>
</feature>
<reference evidence="13 14" key="1">
    <citation type="submission" date="2018-03" db="EMBL/GenBank/DDBJ databases">
        <title>Actinopolyspora mortivallis from Sahara, screening for active biomolecules.</title>
        <authorList>
            <person name="Selama O."/>
            <person name="Wellington E.M.H."/>
            <person name="Hacene H."/>
        </authorList>
    </citation>
    <scope>NUCLEOTIDE SEQUENCE [LARGE SCALE GENOMIC DNA]</scope>
    <source>
        <strain evidence="13 14">M5A</strain>
    </source>
</reference>
<feature type="domain" description="Signal transduction histidine kinase subgroup 3 dimerisation and phosphoacceptor" evidence="11">
    <location>
        <begin position="182"/>
        <end position="248"/>
    </location>
</feature>
<dbReference type="PANTHER" id="PTHR24421:SF10">
    <property type="entry name" value="NITRATE_NITRITE SENSOR PROTEIN NARQ"/>
    <property type="match status" value="1"/>
</dbReference>
<dbReference type="SUPFAM" id="SSF55874">
    <property type="entry name" value="ATPase domain of HSP90 chaperone/DNA topoisomerase II/histidine kinase"/>
    <property type="match status" value="1"/>
</dbReference>
<dbReference type="AlphaFoldDB" id="A0A2T0GRF9"/>
<evidence type="ECO:0000256" key="5">
    <source>
        <dbReference type="ARBA" id="ARBA00022741"/>
    </source>
</evidence>
<evidence type="ECO:0000256" key="1">
    <source>
        <dbReference type="ARBA" id="ARBA00000085"/>
    </source>
</evidence>
<keyword evidence="8" id="KW-0902">Two-component regulatory system</keyword>
<dbReference type="Pfam" id="PF07730">
    <property type="entry name" value="HisKA_3"/>
    <property type="match status" value="1"/>
</dbReference>
<evidence type="ECO:0000256" key="2">
    <source>
        <dbReference type="ARBA" id="ARBA00012438"/>
    </source>
</evidence>
<comment type="caution">
    <text evidence="13">The sequence shown here is derived from an EMBL/GenBank/DDBJ whole genome shotgun (WGS) entry which is preliminary data.</text>
</comment>
<evidence type="ECO:0000256" key="6">
    <source>
        <dbReference type="ARBA" id="ARBA00022777"/>
    </source>
</evidence>
<evidence type="ECO:0000256" key="9">
    <source>
        <dbReference type="SAM" id="Phobius"/>
    </source>
</evidence>
<dbReference type="PANTHER" id="PTHR24421">
    <property type="entry name" value="NITRATE/NITRITE SENSOR PROTEIN NARX-RELATED"/>
    <property type="match status" value="1"/>
</dbReference>
<feature type="domain" description="Histidine kinase/HSP90-like ATPase" evidence="10">
    <location>
        <begin position="295"/>
        <end position="386"/>
    </location>
</feature>
<dbReference type="Gene3D" id="3.30.565.10">
    <property type="entry name" value="Histidine kinase-like ATPase, C-terminal domain"/>
    <property type="match status" value="1"/>
</dbReference>
<evidence type="ECO:0000313" key="13">
    <source>
        <dbReference type="EMBL" id="PRW61695.1"/>
    </source>
</evidence>
<dbReference type="Pfam" id="PF23539">
    <property type="entry name" value="DUF7134"/>
    <property type="match status" value="1"/>
</dbReference>
<keyword evidence="14" id="KW-1185">Reference proteome</keyword>
<keyword evidence="9" id="KW-0812">Transmembrane</keyword>
<dbReference type="Proteomes" id="UP000239352">
    <property type="component" value="Unassembled WGS sequence"/>
</dbReference>
<comment type="catalytic activity">
    <reaction evidence="1">
        <text>ATP + protein L-histidine = ADP + protein N-phospho-L-histidine.</text>
        <dbReference type="EC" id="2.7.13.3"/>
    </reaction>
</comment>
<feature type="transmembrane region" description="Helical" evidence="9">
    <location>
        <begin position="58"/>
        <end position="74"/>
    </location>
</feature>
<keyword evidence="3" id="KW-0597">Phosphoprotein</keyword>
<dbReference type="InterPro" id="IPR050482">
    <property type="entry name" value="Sensor_HK_TwoCompSys"/>
</dbReference>
<proteinExistence type="predicted"/>
<feature type="transmembrane region" description="Helical" evidence="9">
    <location>
        <begin position="33"/>
        <end position="51"/>
    </location>
</feature>
<evidence type="ECO:0000256" key="8">
    <source>
        <dbReference type="ARBA" id="ARBA00023012"/>
    </source>
</evidence>
<dbReference type="InterPro" id="IPR036890">
    <property type="entry name" value="HATPase_C_sf"/>
</dbReference>
<dbReference type="GO" id="GO:0005524">
    <property type="term" value="F:ATP binding"/>
    <property type="evidence" value="ECO:0007669"/>
    <property type="project" value="UniProtKB-KW"/>
</dbReference>
<dbReference type="Gene3D" id="1.20.5.1930">
    <property type="match status" value="1"/>
</dbReference>
<organism evidence="13 14">
    <name type="scientific">Actinopolyspora mortivallis</name>
    <dbReference type="NCBI Taxonomy" id="33906"/>
    <lineage>
        <taxon>Bacteria</taxon>
        <taxon>Bacillati</taxon>
        <taxon>Actinomycetota</taxon>
        <taxon>Actinomycetes</taxon>
        <taxon>Actinopolysporales</taxon>
        <taxon>Actinopolysporaceae</taxon>
        <taxon>Actinopolyspora</taxon>
    </lineage>
</organism>